<evidence type="ECO:0000313" key="4">
    <source>
        <dbReference type="EMBL" id="EED13009.1"/>
    </source>
</evidence>
<evidence type="ECO:0000256" key="1">
    <source>
        <dbReference type="ARBA" id="ARBA00008072"/>
    </source>
</evidence>
<keyword evidence="2" id="KW-0560">Oxidoreductase</keyword>
<gene>
    <name evidence="4" type="ORF">TSTA_055150</name>
</gene>
<dbReference type="SUPFAM" id="SSF50129">
    <property type="entry name" value="GroES-like"/>
    <property type="match status" value="1"/>
</dbReference>
<dbReference type="OrthoDB" id="9992527at2759"/>
<dbReference type="InterPro" id="IPR036291">
    <property type="entry name" value="NAD(P)-bd_dom_sf"/>
</dbReference>
<proteinExistence type="inferred from homology"/>
<keyword evidence="5" id="KW-1185">Reference proteome</keyword>
<dbReference type="Gene3D" id="3.90.180.10">
    <property type="entry name" value="Medium-chain alcohol dehydrogenases, catalytic domain"/>
    <property type="match status" value="1"/>
</dbReference>
<dbReference type="EMBL" id="EQ962659">
    <property type="protein sequence ID" value="EED13009.1"/>
    <property type="molecule type" value="Genomic_DNA"/>
</dbReference>
<dbReference type="STRING" id="441959.B8MRB4"/>
<dbReference type="VEuPathDB" id="FungiDB:TSTA_055150"/>
<dbReference type="Proteomes" id="UP000001745">
    <property type="component" value="Unassembled WGS sequence"/>
</dbReference>
<evidence type="ECO:0000313" key="5">
    <source>
        <dbReference type="Proteomes" id="UP000001745"/>
    </source>
</evidence>
<dbReference type="InterPro" id="IPR013154">
    <property type="entry name" value="ADH-like_N"/>
</dbReference>
<dbReference type="RefSeq" id="XP_002487120.1">
    <property type="nucleotide sequence ID" value="XM_002487075.1"/>
</dbReference>
<dbReference type="InterPro" id="IPR020843">
    <property type="entry name" value="ER"/>
</dbReference>
<comment type="similarity">
    <text evidence="1">Belongs to the zinc-containing alcohol dehydrogenase family.</text>
</comment>
<reference evidence="5" key="1">
    <citation type="journal article" date="2015" name="Genome Announc.">
        <title>Genome sequence of the AIDS-associated pathogen Penicillium marneffei (ATCC18224) and its near taxonomic relative Talaromyces stipitatus (ATCC10500).</title>
        <authorList>
            <person name="Nierman W.C."/>
            <person name="Fedorova-Abrams N.D."/>
            <person name="Andrianopoulos A."/>
        </authorList>
    </citation>
    <scope>NUCLEOTIDE SEQUENCE [LARGE SCALE GENOMIC DNA]</scope>
    <source>
        <strain evidence="5">ATCC 10500 / CBS 375.48 / QM 6759 / NRRL 1006</strain>
    </source>
</reference>
<dbReference type="SMART" id="SM00829">
    <property type="entry name" value="PKS_ER"/>
    <property type="match status" value="1"/>
</dbReference>
<dbReference type="Gene3D" id="3.40.50.720">
    <property type="entry name" value="NAD(P)-binding Rossmann-like Domain"/>
    <property type="match status" value="1"/>
</dbReference>
<dbReference type="Pfam" id="PF08240">
    <property type="entry name" value="ADH_N"/>
    <property type="match status" value="1"/>
</dbReference>
<organism evidence="4 5">
    <name type="scientific">Talaromyces stipitatus (strain ATCC 10500 / CBS 375.48 / QM 6759 / NRRL 1006)</name>
    <name type="common">Penicillium stipitatum</name>
    <dbReference type="NCBI Taxonomy" id="441959"/>
    <lineage>
        <taxon>Eukaryota</taxon>
        <taxon>Fungi</taxon>
        <taxon>Dikarya</taxon>
        <taxon>Ascomycota</taxon>
        <taxon>Pezizomycotina</taxon>
        <taxon>Eurotiomycetes</taxon>
        <taxon>Eurotiomycetidae</taxon>
        <taxon>Eurotiales</taxon>
        <taxon>Trichocomaceae</taxon>
        <taxon>Talaromyces</taxon>
        <taxon>Talaromyces sect. Talaromyces</taxon>
    </lineage>
</organism>
<dbReference type="PANTHER" id="PTHR45348">
    <property type="entry name" value="HYPOTHETICAL OXIDOREDUCTASE (EUROFUNG)"/>
    <property type="match status" value="1"/>
</dbReference>
<dbReference type="OMA" id="IVYQPSF"/>
<dbReference type="GO" id="GO:0016651">
    <property type="term" value="F:oxidoreductase activity, acting on NAD(P)H"/>
    <property type="evidence" value="ECO:0007669"/>
    <property type="project" value="InterPro"/>
</dbReference>
<dbReference type="SUPFAM" id="SSF51735">
    <property type="entry name" value="NAD(P)-binding Rossmann-fold domains"/>
    <property type="match status" value="1"/>
</dbReference>
<name>B8MRB4_TALSN</name>
<dbReference type="PANTHER" id="PTHR45348:SF2">
    <property type="entry name" value="ZINC-TYPE ALCOHOL DEHYDROGENASE-LIKE PROTEIN C2E1P3.01"/>
    <property type="match status" value="1"/>
</dbReference>
<dbReference type="InParanoid" id="B8MRB4"/>
<dbReference type="PhylomeDB" id="B8MRB4"/>
<dbReference type="InterPro" id="IPR047122">
    <property type="entry name" value="Trans-enoyl_RdTase-like"/>
</dbReference>
<feature type="domain" description="Enoyl reductase (ER)" evidence="3">
    <location>
        <begin position="2"/>
        <end position="338"/>
    </location>
</feature>
<dbReference type="AlphaFoldDB" id="B8MRB4"/>
<dbReference type="InterPro" id="IPR011032">
    <property type="entry name" value="GroES-like_sf"/>
</dbReference>
<accession>B8MRB4</accession>
<evidence type="ECO:0000256" key="2">
    <source>
        <dbReference type="ARBA" id="ARBA00023002"/>
    </source>
</evidence>
<dbReference type="eggNOG" id="KOG1198">
    <property type="taxonomic scope" value="Eukaryota"/>
</dbReference>
<evidence type="ECO:0000259" key="3">
    <source>
        <dbReference type="SMART" id="SM00829"/>
    </source>
</evidence>
<sequence length="344" mass="36861">MSPTQKAIVVSELGKPVTLVKVAVAGLNPHDQKSRDWGLFILRDLTPVPKDYSGDTDLPSVPTNDVVGRITKLGPGVTDLAIGDRIVYQPSFAPGSKQNGLQEYALAELGALTKIPDSITDDEAATLPTNIIAPLVALFDALQIPAPWLPAAKDFDYANTTILIVGGGSNCGQFGVQLAKLANIGRIVVVGGDEAKLRSFGATHVIDRYAGYEMVLTKIRDIVGDDLVYAYDSINPAEGQLLALNALSSSKRGALARLIPRVPVDESKVLGKRAGFDVRDVFGSSQVHPELAAGFWSRVPSYLESRQIKPLAYVVKRGLTAENVNEVLDAYRDGKSVAKTHIHL</sequence>
<dbReference type="GeneID" id="8102208"/>
<protein>
    <submittedName>
        <fullName evidence="4">Alcohol dehydrogenase, zinc-containing, putative</fullName>
    </submittedName>
</protein>
<dbReference type="HOGENOM" id="CLU_026673_16_5_1"/>